<sequence length="279" mass="31535">MFKKILNLLFITCLSNGLLAQNNPVDSIFTSEGLILAEVKEIAPDYVKYSFPSETLINSIYKNNVQKIRFNSGRVQLFKESLALAEIKYVHDYEKVSLTHLESETKGLYKLDEVFAKAVGTTTLSNITTVKERAFRKLKIQAALLGGNVVFMLDQNTVGNQFGSYYQTGKATETTLTGIVYSNSIPKVDEIIALLNSKKTFNVNSNFYAGINSTDVEGNPYLPETFTIEDFYEENGFVYVRGKARGIKNTLFKVVSFKNNQMTFYWKDKKKAYNLSVDL</sequence>
<keyword evidence="3" id="KW-1185">Reference proteome</keyword>
<feature type="signal peptide" evidence="1">
    <location>
        <begin position="1"/>
        <end position="20"/>
    </location>
</feature>
<evidence type="ECO:0000256" key="1">
    <source>
        <dbReference type="SAM" id="SignalP"/>
    </source>
</evidence>
<dbReference type="EMBL" id="JACHKT010000015">
    <property type="protein sequence ID" value="MBB6003727.1"/>
    <property type="molecule type" value="Genomic_DNA"/>
</dbReference>
<organism evidence="2 3">
    <name type="scientific">Arcicella rosea</name>
    <dbReference type="NCBI Taxonomy" id="502909"/>
    <lineage>
        <taxon>Bacteria</taxon>
        <taxon>Pseudomonadati</taxon>
        <taxon>Bacteroidota</taxon>
        <taxon>Cytophagia</taxon>
        <taxon>Cytophagales</taxon>
        <taxon>Flectobacillaceae</taxon>
        <taxon>Arcicella</taxon>
    </lineage>
</organism>
<accession>A0A841EHQ4</accession>
<reference evidence="2 3" key="1">
    <citation type="submission" date="2020-08" db="EMBL/GenBank/DDBJ databases">
        <title>Functional genomics of gut bacteria from endangered species of beetles.</title>
        <authorList>
            <person name="Carlos-Shanley C."/>
        </authorList>
    </citation>
    <scope>NUCLEOTIDE SEQUENCE [LARGE SCALE GENOMIC DNA]</scope>
    <source>
        <strain evidence="2 3">S00070</strain>
    </source>
</reference>
<dbReference type="RefSeq" id="WP_184134329.1">
    <property type="nucleotide sequence ID" value="NZ_JACHKT010000015.1"/>
</dbReference>
<feature type="chain" id="PRO_5032987206" evidence="1">
    <location>
        <begin position="21"/>
        <end position="279"/>
    </location>
</feature>
<evidence type="ECO:0000313" key="2">
    <source>
        <dbReference type="EMBL" id="MBB6003727.1"/>
    </source>
</evidence>
<evidence type="ECO:0000313" key="3">
    <source>
        <dbReference type="Proteomes" id="UP000524404"/>
    </source>
</evidence>
<comment type="caution">
    <text evidence="2">The sequence shown here is derived from an EMBL/GenBank/DDBJ whole genome shotgun (WGS) entry which is preliminary data.</text>
</comment>
<dbReference type="AlphaFoldDB" id="A0A841EHQ4"/>
<dbReference type="Proteomes" id="UP000524404">
    <property type="component" value="Unassembled WGS sequence"/>
</dbReference>
<name>A0A841EHQ4_9BACT</name>
<gene>
    <name evidence="2" type="ORF">HNP25_002385</name>
</gene>
<keyword evidence="1" id="KW-0732">Signal</keyword>
<protein>
    <submittedName>
        <fullName evidence="2">Uncharacterized protein</fullName>
    </submittedName>
</protein>
<proteinExistence type="predicted"/>